<dbReference type="SUPFAM" id="SSF141673">
    <property type="entry name" value="MOSC N-terminal domain-like"/>
    <property type="match status" value="1"/>
</dbReference>
<evidence type="ECO:0000256" key="6">
    <source>
        <dbReference type="HAMAP-Rule" id="MF_03050"/>
    </source>
</evidence>
<evidence type="ECO:0000256" key="7">
    <source>
        <dbReference type="SAM" id="MobiDB-lite"/>
    </source>
</evidence>
<keyword evidence="11" id="KW-1185">Reference proteome</keyword>
<comment type="function">
    <text evidence="6">Sulfurates the molybdenum cofactor. Sulfation of molybdenum is essential for xanthine dehydrogenase (XDH) and aldehyde oxidase (ADO) enzymes in which molybdenum cofactor is liganded by 1 oxygen and 1 sulfur atom in active form.</text>
</comment>
<dbReference type="GO" id="GO:0030170">
    <property type="term" value="F:pyridoxal phosphate binding"/>
    <property type="evidence" value="ECO:0007669"/>
    <property type="project" value="UniProtKB-UniRule"/>
</dbReference>
<dbReference type="InterPro" id="IPR005303">
    <property type="entry name" value="MOCOS_middle"/>
</dbReference>
<feature type="domain" description="Aminotransferase class V" evidence="8">
    <location>
        <begin position="2"/>
        <end position="433"/>
    </location>
</feature>
<dbReference type="Ensembl" id="ENSPSIT00000007848.1">
    <property type="protein sequence ID" value="ENSPSIP00000007807.1"/>
    <property type="gene ID" value="ENSPSIG00000007180.1"/>
</dbReference>
<dbReference type="STRING" id="13735.ENSPSIP00000007807"/>
<dbReference type="InterPro" id="IPR015422">
    <property type="entry name" value="PyrdxlP-dep_Trfase_small"/>
</dbReference>
<dbReference type="EMBL" id="AGCU01171313">
    <property type="status" value="NOT_ANNOTATED_CDS"/>
    <property type="molecule type" value="Genomic_DNA"/>
</dbReference>
<organism evidence="10 11">
    <name type="scientific">Pelodiscus sinensis</name>
    <name type="common">Chinese softshell turtle</name>
    <name type="synonym">Trionyx sinensis</name>
    <dbReference type="NCBI Taxonomy" id="13735"/>
    <lineage>
        <taxon>Eukaryota</taxon>
        <taxon>Metazoa</taxon>
        <taxon>Chordata</taxon>
        <taxon>Craniata</taxon>
        <taxon>Vertebrata</taxon>
        <taxon>Euteleostomi</taxon>
        <taxon>Archelosauria</taxon>
        <taxon>Testudinata</taxon>
        <taxon>Testudines</taxon>
        <taxon>Cryptodira</taxon>
        <taxon>Trionychia</taxon>
        <taxon>Trionychidae</taxon>
        <taxon>Pelodiscus</taxon>
    </lineage>
</organism>
<evidence type="ECO:0000256" key="5">
    <source>
        <dbReference type="ARBA" id="ARBA00023150"/>
    </source>
</evidence>
<proteinExistence type="inferred from homology"/>
<dbReference type="InterPro" id="IPR028886">
    <property type="entry name" value="MoCo_sulfurase"/>
</dbReference>
<dbReference type="eggNOG" id="KOG2142">
    <property type="taxonomic scope" value="Eukaryota"/>
</dbReference>
<feature type="compositionally biased region" description="Low complexity" evidence="7">
    <location>
        <begin position="451"/>
        <end position="462"/>
    </location>
</feature>
<keyword evidence="2" id="KW-0597">Phosphoprotein</keyword>
<evidence type="ECO:0000313" key="10">
    <source>
        <dbReference type="Ensembl" id="ENSPSIP00000007807.1"/>
    </source>
</evidence>
<dbReference type="InterPro" id="IPR015424">
    <property type="entry name" value="PyrdxlP-dep_Trfase"/>
</dbReference>
<dbReference type="HAMAP" id="MF_03050">
    <property type="entry name" value="MOCOS"/>
    <property type="match status" value="1"/>
</dbReference>
<dbReference type="AlphaFoldDB" id="K7FIE7"/>
<reference evidence="11" key="2">
    <citation type="journal article" date="2013" name="Nat. Genet.">
        <title>The draft genomes of soft-shell turtle and green sea turtle yield insights into the development and evolution of the turtle-specific body plan.</title>
        <authorList>
            <person name="Wang Z."/>
            <person name="Pascual-Anaya J."/>
            <person name="Zadissa A."/>
            <person name="Li W."/>
            <person name="Niimura Y."/>
            <person name="Huang Z."/>
            <person name="Li C."/>
            <person name="White S."/>
            <person name="Xiong Z."/>
            <person name="Fang D."/>
            <person name="Wang B."/>
            <person name="Ming Y."/>
            <person name="Chen Y."/>
            <person name="Zheng Y."/>
            <person name="Kuraku S."/>
            <person name="Pignatelli M."/>
            <person name="Herrero J."/>
            <person name="Beal K."/>
            <person name="Nozawa M."/>
            <person name="Li Q."/>
            <person name="Wang J."/>
            <person name="Zhang H."/>
            <person name="Yu L."/>
            <person name="Shigenobu S."/>
            <person name="Wang J."/>
            <person name="Liu J."/>
            <person name="Flicek P."/>
            <person name="Searle S."/>
            <person name="Wang J."/>
            <person name="Kuratani S."/>
            <person name="Yin Y."/>
            <person name="Aken B."/>
            <person name="Zhang G."/>
            <person name="Irie N."/>
        </authorList>
    </citation>
    <scope>NUCLEOTIDE SEQUENCE [LARGE SCALE GENOMIC DNA]</scope>
    <source>
        <strain evidence="11">Daiwa-1</strain>
    </source>
</reference>
<dbReference type="InterPro" id="IPR015421">
    <property type="entry name" value="PyrdxlP-dep_Trfase_major"/>
</dbReference>
<comment type="catalytic activity">
    <reaction evidence="6">
        <text>Mo-molybdopterin + L-cysteine + AH2 = thio-Mo-molybdopterin + L-alanine + A + H2O</text>
        <dbReference type="Rhea" id="RHEA:42636"/>
        <dbReference type="ChEBI" id="CHEBI:13193"/>
        <dbReference type="ChEBI" id="CHEBI:15377"/>
        <dbReference type="ChEBI" id="CHEBI:17499"/>
        <dbReference type="ChEBI" id="CHEBI:35235"/>
        <dbReference type="ChEBI" id="CHEBI:57972"/>
        <dbReference type="ChEBI" id="CHEBI:71302"/>
        <dbReference type="ChEBI" id="CHEBI:82685"/>
        <dbReference type="EC" id="2.8.1.9"/>
    </reaction>
</comment>
<dbReference type="EMBL" id="AGCU01171317">
    <property type="status" value="NOT_ANNOTATED_CDS"/>
    <property type="molecule type" value="Genomic_DNA"/>
</dbReference>
<dbReference type="Proteomes" id="UP000007267">
    <property type="component" value="Unassembled WGS sequence"/>
</dbReference>
<comment type="cofactor">
    <cofactor evidence="6">
        <name>pyridoxal 5'-phosphate</name>
        <dbReference type="ChEBI" id="CHEBI:597326"/>
    </cofactor>
</comment>
<dbReference type="EMBL" id="AGCU01171310">
    <property type="status" value="NOT_ANNOTATED_CDS"/>
    <property type="molecule type" value="Genomic_DNA"/>
</dbReference>
<dbReference type="GO" id="GO:0030151">
    <property type="term" value="F:molybdenum ion binding"/>
    <property type="evidence" value="ECO:0007669"/>
    <property type="project" value="UniProtKB-UniRule"/>
</dbReference>
<evidence type="ECO:0000259" key="9">
    <source>
        <dbReference type="Pfam" id="PF03476"/>
    </source>
</evidence>
<dbReference type="GO" id="GO:0006777">
    <property type="term" value="P:Mo-molybdopterin cofactor biosynthetic process"/>
    <property type="evidence" value="ECO:0007669"/>
    <property type="project" value="UniProtKB-UniRule"/>
</dbReference>
<evidence type="ECO:0000313" key="11">
    <source>
        <dbReference type="Proteomes" id="UP000007267"/>
    </source>
</evidence>
<dbReference type="EMBL" id="AGCU01171314">
    <property type="status" value="NOT_ANNOTATED_CDS"/>
    <property type="molecule type" value="Genomic_DNA"/>
</dbReference>
<dbReference type="HOGENOM" id="CLU_010913_0_1_1"/>
<dbReference type="EMBL" id="AGCU01171315">
    <property type="status" value="NOT_ANNOTATED_CDS"/>
    <property type="molecule type" value="Genomic_DNA"/>
</dbReference>
<dbReference type="Pfam" id="PF03476">
    <property type="entry name" value="MOSC_N"/>
    <property type="match status" value="1"/>
</dbReference>
<name>K7FIE7_PELSI</name>
<dbReference type="Gene3D" id="3.90.1150.10">
    <property type="entry name" value="Aspartate Aminotransferase, domain 1"/>
    <property type="match status" value="1"/>
</dbReference>
<dbReference type="EMBL" id="AGCU01171318">
    <property type="status" value="NOT_ANNOTATED_CDS"/>
    <property type="molecule type" value="Genomic_DNA"/>
</dbReference>
<protein>
    <recommendedName>
        <fullName evidence="6">Molybdenum cofactor sulfurase</fullName>
        <shortName evidence="6">MCS</shortName>
        <shortName evidence="6">MOS</shortName>
        <shortName evidence="6">MoCo sulfurase</shortName>
        <ecNumber evidence="6">2.8.1.9</ecNumber>
    </recommendedName>
    <alternativeName>
        <fullName evidence="6">Molybdenum cofactor sulfurtransferase</fullName>
    </alternativeName>
</protein>
<feature type="active site" evidence="6">
    <location>
        <position position="376"/>
    </location>
</feature>
<accession>K7FIE7</accession>
<evidence type="ECO:0000256" key="3">
    <source>
        <dbReference type="ARBA" id="ARBA00022679"/>
    </source>
</evidence>
<dbReference type="EMBL" id="AGCU01171312">
    <property type="status" value="NOT_ANNOTATED_CDS"/>
    <property type="molecule type" value="Genomic_DNA"/>
</dbReference>
<dbReference type="EMBL" id="AGCU01171319">
    <property type="status" value="NOT_ANNOTATED_CDS"/>
    <property type="molecule type" value="Genomic_DNA"/>
</dbReference>
<feature type="region of interest" description="Disordered" evidence="7">
    <location>
        <begin position="448"/>
        <end position="468"/>
    </location>
</feature>
<reference evidence="10" key="3">
    <citation type="submission" date="2025-08" db="UniProtKB">
        <authorList>
            <consortium name="Ensembl"/>
        </authorList>
    </citation>
    <scope>IDENTIFICATION</scope>
</reference>
<dbReference type="Pfam" id="PF00266">
    <property type="entry name" value="Aminotran_5"/>
    <property type="match status" value="1"/>
</dbReference>
<keyword evidence="3 6" id="KW-0808">Transferase</keyword>
<dbReference type="GO" id="GO:0016829">
    <property type="term" value="F:lyase activity"/>
    <property type="evidence" value="ECO:0007669"/>
    <property type="project" value="UniProtKB-UniRule"/>
</dbReference>
<evidence type="ECO:0000256" key="1">
    <source>
        <dbReference type="ARBA" id="ARBA00005046"/>
    </source>
</evidence>
<comment type="pathway">
    <text evidence="1">Cofactor biosynthesis; molybdopterin biosynthesis.</text>
</comment>
<sequence length="623" mass="69135">MTYLDHAGTALFPESLLKEFTDDLSKNIYGNPHSQNISSKLTYDTIEHVRYRILQHFNTTAEDYTVIFTSGSTAALKLVAETFPWIPEDLKHPSSLFCYLTDSHTSVVGMRGITAAVNVVSVPVKPKDILLSEENRVPAEEQNCMTPHLFCYPAQSNFSGTKYPLSWIQEIKSGKLCPVKTPGKWFVLLDAASYISTSPLDLTVYQPDFVPISFYKIFGFPTGLGALLVNNHTAPLLRKSYFGGGTAAGYLAGEDFYFPRPSIAERFEDGTISFLDIIALKHGFDTLERLTGGMENIKHHTFALSHYTYTVLSTLKYANGAPIVHIYSDSDFSSPDVQGPIINFNVLDENGDVIGYSQVDKLASLYNIHVRTGCFCNTGACQQHLGISNEDVKRNLQAGHVCGDDIDIIDGRPTGSVRISFGYMSTFEDAQTFLKFIKATRLSESDIKFPSQSTSQETTSQSLGPSIPNDHTANNCANKFSLKTIISDMEHWNNSFTTLKTSEIRTAVLSESTIPVYRSGSKPITVTNIYLYPIKSCSAFEVSEWPVGNQGLLYDRNWMVVNQNGVCISQKQEPRLCLVHPLIDLEQKIMVIKAEGVDPISVPLQENTGREIQIGQSKVCAHR</sequence>
<gene>
    <name evidence="6 10" type="primary">MOCOS</name>
</gene>
<reference evidence="11" key="1">
    <citation type="submission" date="2011-10" db="EMBL/GenBank/DDBJ databases">
        <authorList>
            <consortium name="Soft-shell Turtle Genome Consortium"/>
        </authorList>
    </citation>
    <scope>NUCLEOTIDE SEQUENCE [LARGE SCALE GENOMIC DNA]</scope>
    <source>
        <strain evidence="11">Daiwa-1</strain>
    </source>
</reference>
<dbReference type="EC" id="2.8.1.9" evidence="6"/>
<feature type="domain" description="Molybdenum cofactor sulfurase middle" evidence="9">
    <location>
        <begin position="525"/>
        <end position="608"/>
    </location>
</feature>
<evidence type="ECO:0000256" key="2">
    <source>
        <dbReference type="ARBA" id="ARBA00022553"/>
    </source>
</evidence>
<dbReference type="PANTHER" id="PTHR14237:SF80">
    <property type="entry name" value="MOLYBDENUM COFACTOR SULFURASE"/>
    <property type="match status" value="1"/>
</dbReference>
<dbReference type="PANTHER" id="PTHR14237">
    <property type="entry name" value="MOLYBDOPTERIN COFACTOR SULFURASE MOSC"/>
    <property type="match status" value="1"/>
</dbReference>
<dbReference type="Gene3D" id="3.40.640.10">
    <property type="entry name" value="Type I PLP-dependent aspartate aminotransferase-like (Major domain)"/>
    <property type="match status" value="1"/>
</dbReference>
<dbReference type="OMA" id="HTGFLAR"/>
<dbReference type="SUPFAM" id="SSF53383">
    <property type="entry name" value="PLP-dependent transferases"/>
    <property type="match status" value="1"/>
</dbReference>
<dbReference type="EMBL" id="AGCU01171316">
    <property type="status" value="NOT_ANNOTATED_CDS"/>
    <property type="molecule type" value="Genomic_DNA"/>
</dbReference>
<keyword evidence="5 6" id="KW-0501">Molybdenum cofactor biosynthesis</keyword>
<comment type="similarity">
    <text evidence="6">Belongs to the class-V pyridoxal-phosphate-dependent aminotransferase family. MOCOS subfamily.</text>
</comment>
<dbReference type="EMBL" id="AGCU01171311">
    <property type="status" value="NOT_ANNOTATED_CDS"/>
    <property type="molecule type" value="Genomic_DNA"/>
</dbReference>
<keyword evidence="4 6" id="KW-0663">Pyridoxal phosphate</keyword>
<dbReference type="GeneTree" id="ENSGT00940000157051"/>
<feature type="modified residue" description="N6-(pyridoxal phosphate)lysine" evidence="6">
    <location>
        <position position="216"/>
    </location>
</feature>
<evidence type="ECO:0000259" key="8">
    <source>
        <dbReference type="Pfam" id="PF00266"/>
    </source>
</evidence>
<dbReference type="FunFam" id="3.40.640.10:FF:000096">
    <property type="entry name" value="Molybdenum cofactor sulfurase"/>
    <property type="match status" value="1"/>
</dbReference>
<dbReference type="GO" id="GO:0008265">
    <property type="term" value="F:molybdenum cofactor sulfurtransferase activity"/>
    <property type="evidence" value="ECO:0007669"/>
    <property type="project" value="UniProtKB-UniRule"/>
</dbReference>
<dbReference type="InterPro" id="IPR000192">
    <property type="entry name" value="Aminotrans_V_dom"/>
</dbReference>
<reference evidence="10" key="4">
    <citation type="submission" date="2025-09" db="UniProtKB">
        <authorList>
            <consortium name="Ensembl"/>
        </authorList>
    </citation>
    <scope>IDENTIFICATION</scope>
</reference>
<evidence type="ECO:0000256" key="4">
    <source>
        <dbReference type="ARBA" id="ARBA00022898"/>
    </source>
</evidence>